<dbReference type="EMBL" id="JBHUOJ010000018">
    <property type="protein sequence ID" value="MFD2833354.1"/>
    <property type="molecule type" value="Genomic_DNA"/>
</dbReference>
<keyword evidence="3" id="KW-1185">Reference proteome</keyword>
<gene>
    <name evidence="2" type="ORF">ACFSYS_08635</name>
</gene>
<evidence type="ECO:0000259" key="1">
    <source>
        <dbReference type="Pfam" id="PF13102"/>
    </source>
</evidence>
<sequence length="58" mass="7206">MHLYCKSTAKPYWTCYNHVEQFITEVYKAEDFRMKDINHQFISRFESVPEKSFRFHIQ</sequence>
<feature type="domain" description="Phage integrase SAM-like" evidence="1">
    <location>
        <begin position="6"/>
        <end position="46"/>
    </location>
</feature>
<organism evidence="2 3">
    <name type="scientific">Christiangramia antarctica</name>
    <dbReference type="NCBI Taxonomy" id="2058158"/>
    <lineage>
        <taxon>Bacteria</taxon>
        <taxon>Pseudomonadati</taxon>
        <taxon>Bacteroidota</taxon>
        <taxon>Flavobacteriia</taxon>
        <taxon>Flavobacteriales</taxon>
        <taxon>Flavobacteriaceae</taxon>
        <taxon>Christiangramia</taxon>
    </lineage>
</organism>
<protein>
    <submittedName>
        <fullName evidence="2">Phage integrase SAM-like domain-containing protein</fullName>
    </submittedName>
</protein>
<name>A0ABW5X652_9FLAO</name>
<proteinExistence type="predicted"/>
<comment type="caution">
    <text evidence="2">The sequence shown here is derived from an EMBL/GenBank/DDBJ whole genome shotgun (WGS) entry which is preliminary data.</text>
</comment>
<accession>A0ABW5X652</accession>
<dbReference type="Pfam" id="PF13102">
    <property type="entry name" value="Phage_int_SAM_5"/>
    <property type="match status" value="1"/>
</dbReference>
<evidence type="ECO:0000313" key="3">
    <source>
        <dbReference type="Proteomes" id="UP001597438"/>
    </source>
</evidence>
<dbReference type="Proteomes" id="UP001597438">
    <property type="component" value="Unassembled WGS sequence"/>
</dbReference>
<dbReference type="InterPro" id="IPR025269">
    <property type="entry name" value="SAM-like_dom"/>
</dbReference>
<reference evidence="3" key="1">
    <citation type="journal article" date="2019" name="Int. J. Syst. Evol. Microbiol.">
        <title>The Global Catalogue of Microorganisms (GCM) 10K type strain sequencing project: providing services to taxonomists for standard genome sequencing and annotation.</title>
        <authorList>
            <consortium name="The Broad Institute Genomics Platform"/>
            <consortium name="The Broad Institute Genome Sequencing Center for Infectious Disease"/>
            <person name="Wu L."/>
            <person name="Ma J."/>
        </authorList>
    </citation>
    <scope>NUCLEOTIDE SEQUENCE [LARGE SCALE GENOMIC DNA]</scope>
    <source>
        <strain evidence="3">KCTC 52925</strain>
    </source>
</reference>
<evidence type="ECO:0000313" key="2">
    <source>
        <dbReference type="EMBL" id="MFD2833354.1"/>
    </source>
</evidence>
<dbReference type="RefSeq" id="WP_378212644.1">
    <property type="nucleotide sequence ID" value="NZ_JBHUOJ010000018.1"/>
</dbReference>